<dbReference type="PANTHER" id="PTHR46880:SF5">
    <property type="entry name" value="DUF4371 DOMAIN-CONTAINING PROTEIN"/>
    <property type="match status" value="1"/>
</dbReference>
<organism evidence="2 3">
    <name type="scientific">Aphis craccivora</name>
    <name type="common">Cowpea aphid</name>
    <dbReference type="NCBI Taxonomy" id="307492"/>
    <lineage>
        <taxon>Eukaryota</taxon>
        <taxon>Metazoa</taxon>
        <taxon>Ecdysozoa</taxon>
        <taxon>Arthropoda</taxon>
        <taxon>Hexapoda</taxon>
        <taxon>Insecta</taxon>
        <taxon>Pterygota</taxon>
        <taxon>Neoptera</taxon>
        <taxon>Paraneoptera</taxon>
        <taxon>Hemiptera</taxon>
        <taxon>Sternorrhyncha</taxon>
        <taxon>Aphidomorpha</taxon>
        <taxon>Aphidoidea</taxon>
        <taxon>Aphididae</taxon>
        <taxon>Aphidini</taxon>
        <taxon>Aphis</taxon>
        <taxon>Aphis</taxon>
    </lineage>
</organism>
<reference evidence="2 3" key="1">
    <citation type="submission" date="2019-08" db="EMBL/GenBank/DDBJ databases">
        <title>Whole genome of Aphis craccivora.</title>
        <authorList>
            <person name="Voronova N.V."/>
            <person name="Shulinski R.S."/>
            <person name="Bandarenka Y.V."/>
            <person name="Zhorov D.G."/>
            <person name="Warner D."/>
        </authorList>
    </citation>
    <scope>NUCLEOTIDE SEQUENCE [LARGE SCALE GENOMIC DNA]</scope>
    <source>
        <strain evidence="2">180601</strain>
        <tissue evidence="2">Whole Body</tissue>
    </source>
</reference>
<sequence length="66" mass="7571">MFPLLTVLIKNIMTLPHSTACVERIFSMINLIKTKERNHLNTSNLIGLLHTKRALKDTNCYSMTII</sequence>
<dbReference type="GO" id="GO:0046983">
    <property type="term" value="F:protein dimerization activity"/>
    <property type="evidence" value="ECO:0007669"/>
    <property type="project" value="InterPro"/>
</dbReference>
<dbReference type="InterPro" id="IPR008906">
    <property type="entry name" value="HATC_C_dom"/>
</dbReference>
<name>A0A6G0VMC5_APHCR</name>
<keyword evidence="3" id="KW-1185">Reference proteome</keyword>
<comment type="caution">
    <text evidence="2">The sequence shown here is derived from an EMBL/GenBank/DDBJ whole genome shotgun (WGS) entry which is preliminary data.</text>
</comment>
<feature type="domain" description="HAT C-terminal dimerisation" evidence="1">
    <location>
        <begin position="2"/>
        <end position="53"/>
    </location>
</feature>
<dbReference type="EMBL" id="VUJU01016001">
    <property type="protein sequence ID" value="KAF0691306.1"/>
    <property type="molecule type" value="Genomic_DNA"/>
</dbReference>
<dbReference type="PANTHER" id="PTHR46880">
    <property type="entry name" value="RAS-ASSOCIATING DOMAIN-CONTAINING PROTEIN"/>
    <property type="match status" value="1"/>
</dbReference>
<dbReference type="Pfam" id="PF05699">
    <property type="entry name" value="Dimer_Tnp_hAT"/>
    <property type="match status" value="1"/>
</dbReference>
<evidence type="ECO:0000259" key="1">
    <source>
        <dbReference type="Pfam" id="PF05699"/>
    </source>
</evidence>
<dbReference type="AlphaFoldDB" id="A0A6G0VMC5"/>
<protein>
    <submittedName>
        <fullName evidence="2">Protein FAM200A-like</fullName>
    </submittedName>
</protein>
<dbReference type="Proteomes" id="UP000478052">
    <property type="component" value="Unassembled WGS sequence"/>
</dbReference>
<dbReference type="OrthoDB" id="6159421at2759"/>
<accession>A0A6G0VMC5</accession>
<dbReference type="SUPFAM" id="SSF53098">
    <property type="entry name" value="Ribonuclease H-like"/>
    <property type="match status" value="1"/>
</dbReference>
<evidence type="ECO:0000313" key="2">
    <source>
        <dbReference type="EMBL" id="KAF0691306.1"/>
    </source>
</evidence>
<dbReference type="InterPro" id="IPR012337">
    <property type="entry name" value="RNaseH-like_sf"/>
</dbReference>
<proteinExistence type="predicted"/>
<evidence type="ECO:0000313" key="3">
    <source>
        <dbReference type="Proteomes" id="UP000478052"/>
    </source>
</evidence>
<gene>
    <name evidence="2" type="ORF">FWK35_00032830</name>
</gene>